<keyword evidence="1" id="KW-0119">Carbohydrate metabolism</keyword>
<dbReference type="Pfam" id="PF03702">
    <property type="entry name" value="AnmK"/>
    <property type="match status" value="1"/>
</dbReference>
<dbReference type="CDD" id="cd24050">
    <property type="entry name" value="ASKHA_NBD_ANMK"/>
    <property type="match status" value="1"/>
</dbReference>
<dbReference type="GO" id="GO:0097175">
    <property type="term" value="P:1,6-anhydro-N-acetyl-beta-muramic acid catabolic process"/>
    <property type="evidence" value="ECO:0007669"/>
    <property type="project" value="UniProtKB-UniRule"/>
</dbReference>
<dbReference type="EMBL" id="PXYW01000043">
    <property type="protein sequence ID" value="PSR32382.1"/>
    <property type="molecule type" value="Genomic_DNA"/>
</dbReference>
<evidence type="ECO:0000313" key="3">
    <source>
        <dbReference type="Proteomes" id="UP000242972"/>
    </source>
</evidence>
<dbReference type="NCBIfam" id="NF007148">
    <property type="entry name" value="PRK09585.3-2"/>
    <property type="match status" value="1"/>
</dbReference>
<accession>A0A2T2XD61</accession>
<keyword evidence="1 2" id="KW-0418">Kinase</keyword>
<dbReference type="PANTHER" id="PTHR30605">
    <property type="entry name" value="ANHYDRO-N-ACETYLMURAMIC ACID KINASE"/>
    <property type="match status" value="1"/>
</dbReference>
<comment type="similarity">
    <text evidence="1">Belongs to the anhydro-N-acetylmuramic acid kinase family.</text>
</comment>
<dbReference type="PANTHER" id="PTHR30605:SF0">
    <property type="entry name" value="ANHYDRO-N-ACETYLMURAMIC ACID KINASE"/>
    <property type="match status" value="1"/>
</dbReference>
<comment type="function">
    <text evidence="1">Catalyzes the specific phosphorylation of 1,6-anhydro-N-acetylmuramic acid (anhMurNAc) with the simultaneous cleavage of the 1,6-anhydro ring, generating MurNAc-6-P. Is required for the utilization of anhMurNAc either imported from the medium or derived from its own cell wall murein, and thus plays a role in cell wall recycling.</text>
</comment>
<reference evidence="2 3" key="1">
    <citation type="journal article" date="2014" name="BMC Genomics">
        <title>Comparison of environmental and isolate Sulfobacillus genomes reveals diverse carbon, sulfur, nitrogen, and hydrogen metabolisms.</title>
        <authorList>
            <person name="Justice N.B."/>
            <person name="Norman A."/>
            <person name="Brown C.T."/>
            <person name="Singh A."/>
            <person name="Thomas B.C."/>
            <person name="Banfield J.F."/>
        </authorList>
    </citation>
    <scope>NUCLEOTIDE SEQUENCE [LARGE SCALE GENOMIC DNA]</scope>
    <source>
        <strain evidence="2">AMDSBA4</strain>
    </source>
</reference>
<dbReference type="InterPro" id="IPR005338">
    <property type="entry name" value="Anhydro_N_Ac-Mur_kinase"/>
</dbReference>
<gene>
    <name evidence="1" type="primary">anmK</name>
    <name evidence="2" type="ORF">C7B46_14570</name>
</gene>
<dbReference type="HAMAP" id="MF_01270">
    <property type="entry name" value="AnhMurNAc_kinase"/>
    <property type="match status" value="1"/>
</dbReference>
<protein>
    <recommendedName>
        <fullName evidence="1">Anhydro-N-acetylmuramic acid kinase</fullName>
        <ecNumber evidence="1">2.7.1.170</ecNumber>
    </recommendedName>
    <alternativeName>
        <fullName evidence="1">AnhMurNAc kinase</fullName>
    </alternativeName>
</protein>
<keyword evidence="1" id="KW-0067">ATP-binding</keyword>
<evidence type="ECO:0000313" key="2">
    <source>
        <dbReference type="EMBL" id="PSR32382.1"/>
    </source>
</evidence>
<keyword evidence="1" id="KW-0808">Transferase</keyword>
<feature type="binding site" evidence="1">
    <location>
        <begin position="11"/>
        <end position="18"/>
    </location>
    <ligand>
        <name>ATP</name>
        <dbReference type="ChEBI" id="CHEBI:30616"/>
    </ligand>
</feature>
<dbReference type="SUPFAM" id="SSF53067">
    <property type="entry name" value="Actin-like ATPase domain"/>
    <property type="match status" value="1"/>
</dbReference>
<comment type="caution">
    <text evidence="2">The sequence shown here is derived from an EMBL/GenBank/DDBJ whole genome shotgun (WGS) entry which is preliminary data.</text>
</comment>
<evidence type="ECO:0000256" key="1">
    <source>
        <dbReference type="HAMAP-Rule" id="MF_01270"/>
    </source>
</evidence>
<proteinExistence type="inferred from homology"/>
<comment type="pathway">
    <text evidence="1">Cell wall biogenesis; peptidoglycan recycling.</text>
</comment>
<name>A0A2T2XD61_9FIRM</name>
<dbReference type="AlphaFoldDB" id="A0A2T2XD61"/>
<keyword evidence="1" id="KW-0547">Nucleotide-binding</keyword>
<dbReference type="InterPro" id="IPR043129">
    <property type="entry name" value="ATPase_NBD"/>
</dbReference>
<dbReference type="Proteomes" id="UP000242972">
    <property type="component" value="Unassembled WGS sequence"/>
</dbReference>
<dbReference type="EC" id="2.7.1.170" evidence="1"/>
<dbReference type="GO" id="GO:0009254">
    <property type="term" value="P:peptidoglycan turnover"/>
    <property type="evidence" value="ECO:0007669"/>
    <property type="project" value="UniProtKB-UniRule"/>
</dbReference>
<dbReference type="NCBIfam" id="NF007139">
    <property type="entry name" value="PRK09585.1-3"/>
    <property type="match status" value="1"/>
</dbReference>
<dbReference type="UniPathway" id="UPA00544"/>
<dbReference type="GO" id="GO:0016301">
    <property type="term" value="F:kinase activity"/>
    <property type="evidence" value="ECO:0007669"/>
    <property type="project" value="UniProtKB-KW"/>
</dbReference>
<dbReference type="GO" id="GO:0005524">
    <property type="term" value="F:ATP binding"/>
    <property type="evidence" value="ECO:0007669"/>
    <property type="project" value="UniProtKB-UniRule"/>
</dbReference>
<comment type="catalytic activity">
    <reaction evidence="1">
        <text>1,6-anhydro-N-acetyl-beta-muramate + ATP + H2O = N-acetyl-D-muramate 6-phosphate + ADP + H(+)</text>
        <dbReference type="Rhea" id="RHEA:24952"/>
        <dbReference type="ChEBI" id="CHEBI:15377"/>
        <dbReference type="ChEBI" id="CHEBI:15378"/>
        <dbReference type="ChEBI" id="CHEBI:30616"/>
        <dbReference type="ChEBI" id="CHEBI:58690"/>
        <dbReference type="ChEBI" id="CHEBI:58722"/>
        <dbReference type="ChEBI" id="CHEBI:456216"/>
        <dbReference type="EC" id="2.7.1.170"/>
    </reaction>
</comment>
<dbReference type="GO" id="GO:0016773">
    <property type="term" value="F:phosphotransferase activity, alcohol group as acceptor"/>
    <property type="evidence" value="ECO:0007669"/>
    <property type="project" value="UniProtKB-UniRule"/>
</dbReference>
<dbReference type="UniPathway" id="UPA00343"/>
<comment type="pathway">
    <text evidence="1">Amino-sugar metabolism; 1,6-anhydro-N-acetylmuramate degradation.</text>
</comment>
<dbReference type="GO" id="GO:0006040">
    <property type="term" value="P:amino sugar metabolic process"/>
    <property type="evidence" value="ECO:0007669"/>
    <property type="project" value="InterPro"/>
</dbReference>
<organism evidence="2 3">
    <name type="scientific">Sulfobacillus benefaciens</name>
    <dbReference type="NCBI Taxonomy" id="453960"/>
    <lineage>
        <taxon>Bacteria</taxon>
        <taxon>Bacillati</taxon>
        <taxon>Bacillota</taxon>
        <taxon>Clostridia</taxon>
        <taxon>Eubacteriales</taxon>
        <taxon>Clostridiales Family XVII. Incertae Sedis</taxon>
        <taxon>Sulfobacillus</taxon>
    </lineage>
</organism>
<dbReference type="Gene3D" id="3.30.420.40">
    <property type="match status" value="2"/>
</dbReference>
<sequence length="383" mass="41181">MVRYAIGLMTGTSADGIDAALVEINENSDSEFPGVQLVHFLTMPYDHHLRKRVLQLCSPKAPVVAMGDLHVELGLRLGDAVNQLLAESHVSRQTVCAIGSHGQTIAHYPSGESRPLGFTIQIGDAATIASRTGIGVVSEFRAMDMACGGQGAPLVPYFDYAVFRSLNEDRVLLNIGGVANVTILPHGGAVETTVGFDTGPGNMVLDGLMELISGGTIHYDHNGALAQRGCLHRGLLEQLMSHPYFKKVPPKSTGREEFGQAYCKALLRHMKALQLRPEDMLRTATEFVAETIAQGIRGVQSSPFALIASGGGVHNTSLMKAITERLNLSRPWCMSDSYGIPSDAKEAMAFAYLAWQFLKGRPTNIPSVTGAQKSVLQGTWTPP</sequence>